<proteinExistence type="predicted"/>
<reference evidence="1" key="2">
    <citation type="submission" date="2014-03" db="EMBL/GenBank/DDBJ databases">
        <authorList>
            <person name="Genoscope - CEA"/>
        </authorList>
    </citation>
    <scope>NUCLEOTIDE SEQUENCE</scope>
</reference>
<evidence type="ECO:0000313" key="2">
    <source>
        <dbReference type="Proteomes" id="UP000193380"/>
    </source>
</evidence>
<evidence type="ECO:0000313" key="1">
    <source>
        <dbReference type="EMBL" id="CDQ58187.1"/>
    </source>
</evidence>
<dbReference type="Proteomes" id="UP000193380">
    <property type="component" value="Unassembled WGS sequence"/>
</dbReference>
<protein>
    <submittedName>
        <fullName evidence="1">Uncharacterized protein</fullName>
    </submittedName>
</protein>
<sequence length="89" mass="9958">MGQRPLFISAIGTDSHSDAVLNYSQHMCTRGVARLQEQRTATYCAGMTENGDLSLGLGDRHNSQQITEQYSCRWDNGWDVPGQRHSKLC</sequence>
<name>A0A060VTJ9_ONCMY</name>
<gene>
    <name evidence="1" type="ORF">GSONMT00077274001</name>
</gene>
<dbReference type="EMBL" id="FR904298">
    <property type="protein sequence ID" value="CDQ58187.1"/>
    <property type="molecule type" value="Genomic_DNA"/>
</dbReference>
<reference evidence="1" key="1">
    <citation type="journal article" date="2014" name="Nat. Commun.">
        <title>The rainbow trout genome provides novel insights into evolution after whole-genome duplication in vertebrates.</title>
        <authorList>
            <person name="Berthelot C."/>
            <person name="Brunet F."/>
            <person name="Chalopin D."/>
            <person name="Juanchich A."/>
            <person name="Bernard M."/>
            <person name="Noel B."/>
            <person name="Bento P."/>
            <person name="Da Silva C."/>
            <person name="Labadie K."/>
            <person name="Alberti A."/>
            <person name="Aury J.M."/>
            <person name="Louis A."/>
            <person name="Dehais P."/>
            <person name="Bardou P."/>
            <person name="Montfort J."/>
            <person name="Klopp C."/>
            <person name="Cabau C."/>
            <person name="Gaspin C."/>
            <person name="Thorgaard G.H."/>
            <person name="Boussaha M."/>
            <person name="Quillet E."/>
            <person name="Guyomard R."/>
            <person name="Galiana D."/>
            <person name="Bobe J."/>
            <person name="Volff J.N."/>
            <person name="Genet C."/>
            <person name="Wincker P."/>
            <person name="Jaillon O."/>
            <person name="Roest Crollius H."/>
            <person name="Guiguen Y."/>
        </authorList>
    </citation>
    <scope>NUCLEOTIDE SEQUENCE [LARGE SCALE GENOMIC DNA]</scope>
</reference>
<dbReference type="PaxDb" id="8022-A0A060VTJ9"/>
<accession>A0A060VTJ9</accession>
<dbReference type="Gene3D" id="3.40.1190.20">
    <property type="match status" value="1"/>
</dbReference>
<organism evidence="1 2">
    <name type="scientific">Oncorhynchus mykiss</name>
    <name type="common">Rainbow trout</name>
    <name type="synonym">Salmo gairdneri</name>
    <dbReference type="NCBI Taxonomy" id="8022"/>
    <lineage>
        <taxon>Eukaryota</taxon>
        <taxon>Metazoa</taxon>
        <taxon>Chordata</taxon>
        <taxon>Craniata</taxon>
        <taxon>Vertebrata</taxon>
        <taxon>Euteleostomi</taxon>
        <taxon>Actinopterygii</taxon>
        <taxon>Neopterygii</taxon>
        <taxon>Teleostei</taxon>
        <taxon>Protacanthopterygii</taxon>
        <taxon>Salmoniformes</taxon>
        <taxon>Salmonidae</taxon>
        <taxon>Salmoninae</taxon>
        <taxon>Oncorhynchus</taxon>
    </lineage>
</organism>
<dbReference type="AlphaFoldDB" id="A0A060VTJ9"/>
<dbReference type="InterPro" id="IPR029056">
    <property type="entry name" value="Ribokinase-like"/>
</dbReference>